<keyword evidence="2" id="KW-0472">Membrane</keyword>
<evidence type="ECO:0000313" key="6">
    <source>
        <dbReference type="Proteomes" id="UP001519309"/>
    </source>
</evidence>
<dbReference type="AlphaFoldDB" id="A0A1B1AZ42"/>
<organism evidence="3 5">
    <name type="scientific">Streptomyces griseochromogenes</name>
    <dbReference type="NCBI Taxonomy" id="68214"/>
    <lineage>
        <taxon>Bacteria</taxon>
        <taxon>Bacillati</taxon>
        <taxon>Actinomycetota</taxon>
        <taxon>Actinomycetes</taxon>
        <taxon>Kitasatosporales</taxon>
        <taxon>Streptomycetaceae</taxon>
        <taxon>Streptomyces</taxon>
    </lineage>
</organism>
<keyword evidence="6" id="KW-1185">Reference proteome</keyword>
<feature type="transmembrane region" description="Helical" evidence="2">
    <location>
        <begin position="52"/>
        <end position="85"/>
    </location>
</feature>
<dbReference type="KEGG" id="sgs:AVL59_21275"/>
<dbReference type="Proteomes" id="UP000092659">
    <property type="component" value="Chromosome"/>
</dbReference>
<dbReference type="RefSeq" id="WP_067306831.1">
    <property type="nucleotide sequence ID" value="NZ_CP016279.1"/>
</dbReference>
<keyword evidence="2" id="KW-0812">Transmembrane</keyword>
<evidence type="ECO:0000313" key="5">
    <source>
        <dbReference type="Proteomes" id="UP000092659"/>
    </source>
</evidence>
<dbReference type="EMBL" id="CP016279">
    <property type="protein sequence ID" value="ANP51782.1"/>
    <property type="molecule type" value="Genomic_DNA"/>
</dbReference>
<dbReference type="Proteomes" id="UP001519309">
    <property type="component" value="Unassembled WGS sequence"/>
</dbReference>
<evidence type="ECO:0000313" key="3">
    <source>
        <dbReference type="EMBL" id="ANP51782.1"/>
    </source>
</evidence>
<sequence length="86" mass="9372">MTNIDMAKPETATDTDTRTLEAAPGTEALHHKGTKKNKGTKKTKARRRAAKALAYFALIFSGLLVLAEPWLLIPVVALVLAISLWD</sequence>
<evidence type="ECO:0000313" key="4">
    <source>
        <dbReference type="EMBL" id="MBP2055826.1"/>
    </source>
</evidence>
<feature type="compositionally biased region" description="Basic residues" evidence="1">
    <location>
        <begin position="31"/>
        <end position="44"/>
    </location>
</feature>
<accession>A0A1B1AZ42</accession>
<dbReference type="EMBL" id="JAGGLP010000034">
    <property type="protein sequence ID" value="MBP2055826.1"/>
    <property type="molecule type" value="Genomic_DNA"/>
</dbReference>
<dbReference type="OrthoDB" id="9908252at2"/>
<evidence type="ECO:0000256" key="1">
    <source>
        <dbReference type="SAM" id="MobiDB-lite"/>
    </source>
</evidence>
<reference evidence="4 6" key="2">
    <citation type="submission" date="2021-03" db="EMBL/GenBank/DDBJ databases">
        <title>Genomic Encyclopedia of Type Strains, Phase IV (KMG-IV): sequencing the most valuable type-strain genomes for metagenomic binning, comparative biology and taxonomic classification.</title>
        <authorList>
            <person name="Goeker M."/>
        </authorList>
    </citation>
    <scope>NUCLEOTIDE SEQUENCE [LARGE SCALE GENOMIC DNA]</scope>
    <source>
        <strain evidence="4 6">DSM 40499</strain>
    </source>
</reference>
<proteinExistence type="predicted"/>
<protein>
    <submittedName>
        <fullName evidence="3">Uncharacterized protein</fullName>
    </submittedName>
</protein>
<feature type="region of interest" description="Disordered" evidence="1">
    <location>
        <begin position="1"/>
        <end position="44"/>
    </location>
</feature>
<gene>
    <name evidence="3" type="ORF">AVL59_21275</name>
    <name evidence="4" type="ORF">J2Z21_008842</name>
</gene>
<evidence type="ECO:0000256" key="2">
    <source>
        <dbReference type="SAM" id="Phobius"/>
    </source>
</evidence>
<name>A0A1B1AZ42_9ACTN</name>
<keyword evidence="2" id="KW-1133">Transmembrane helix</keyword>
<reference evidence="3 5" key="1">
    <citation type="submission" date="2016-06" db="EMBL/GenBank/DDBJ databases">
        <title>Complete genome sequence of Streptomyces griseochromogenes ATCC 14511, the Blasticidin S producer.</title>
        <authorList>
            <person name="Wu L."/>
        </authorList>
    </citation>
    <scope>NUCLEOTIDE SEQUENCE [LARGE SCALE GENOMIC DNA]</scope>
    <source>
        <strain evidence="3 5">ATCC 14511</strain>
    </source>
</reference>